<organism evidence="2">
    <name type="scientific">Kwoniella bestiolae CBS 10118</name>
    <dbReference type="NCBI Taxonomy" id="1296100"/>
    <lineage>
        <taxon>Eukaryota</taxon>
        <taxon>Fungi</taxon>
        <taxon>Dikarya</taxon>
        <taxon>Basidiomycota</taxon>
        <taxon>Agaricomycotina</taxon>
        <taxon>Tremellomycetes</taxon>
        <taxon>Tremellales</taxon>
        <taxon>Cryptococcaceae</taxon>
        <taxon>Kwoniella</taxon>
    </lineage>
</organism>
<reference evidence="2" key="1">
    <citation type="submission" date="2013-07" db="EMBL/GenBank/DDBJ databases">
        <title>The Genome Sequence of Cryptococcus bestiolae CBS10118.</title>
        <authorList>
            <consortium name="The Broad Institute Genome Sequencing Platform"/>
            <person name="Cuomo C."/>
            <person name="Litvintseva A."/>
            <person name="Chen Y."/>
            <person name="Heitman J."/>
            <person name="Sun S."/>
            <person name="Springer D."/>
            <person name="Dromer F."/>
            <person name="Young S.K."/>
            <person name="Zeng Q."/>
            <person name="Gargeya S."/>
            <person name="Fitzgerald M."/>
            <person name="Abouelleil A."/>
            <person name="Alvarado L."/>
            <person name="Berlin A.M."/>
            <person name="Chapman S.B."/>
            <person name="Dewar J."/>
            <person name="Goldberg J."/>
            <person name="Griggs A."/>
            <person name="Gujja S."/>
            <person name="Hansen M."/>
            <person name="Howarth C."/>
            <person name="Imamovic A."/>
            <person name="Larimer J."/>
            <person name="McCowan C."/>
            <person name="Murphy C."/>
            <person name="Pearson M."/>
            <person name="Priest M."/>
            <person name="Roberts A."/>
            <person name="Saif S."/>
            <person name="Shea T."/>
            <person name="Sykes S."/>
            <person name="Wortman J."/>
            <person name="Nusbaum C."/>
            <person name="Birren B."/>
        </authorList>
    </citation>
    <scope>NUCLEOTIDE SEQUENCE [LARGE SCALE GENOMIC DNA]</scope>
    <source>
        <strain evidence="2">CBS 10118</strain>
    </source>
</reference>
<dbReference type="EMBL" id="KI894018">
    <property type="protein sequence ID" value="OCF28946.1"/>
    <property type="molecule type" value="Genomic_DNA"/>
</dbReference>
<evidence type="ECO:0000313" key="2">
    <source>
        <dbReference type="EMBL" id="OCF28946.1"/>
    </source>
</evidence>
<name>A0A1B9GD55_9TREE</name>
<accession>A0A1B9GD55</accession>
<reference evidence="3" key="2">
    <citation type="submission" date="2013-07" db="EMBL/GenBank/DDBJ databases">
        <authorList>
            <consortium name="The Broad Institute Genome Sequencing Platform"/>
            <person name="Cuomo C."/>
            <person name="Litvintseva A."/>
            <person name="Chen Y."/>
            <person name="Heitman J."/>
            <person name="Sun S."/>
            <person name="Springer D."/>
            <person name="Dromer F."/>
            <person name="Young S.K."/>
            <person name="Zeng Q."/>
            <person name="Gargeya S."/>
            <person name="Fitzgerald M."/>
            <person name="Abouelleil A."/>
            <person name="Alvarado L."/>
            <person name="Berlin A.M."/>
            <person name="Chapman S.B."/>
            <person name="Dewar J."/>
            <person name="Goldberg J."/>
            <person name="Griggs A."/>
            <person name="Gujja S."/>
            <person name="Hansen M."/>
            <person name="Howarth C."/>
            <person name="Imamovic A."/>
            <person name="Larimer J."/>
            <person name="McCowan C."/>
            <person name="Murphy C."/>
            <person name="Pearson M."/>
            <person name="Priest M."/>
            <person name="Roberts A."/>
            <person name="Saif S."/>
            <person name="Shea T."/>
            <person name="Sykes S."/>
            <person name="Wortman J."/>
            <person name="Nusbaum C."/>
            <person name="Birren B."/>
        </authorList>
    </citation>
    <scope>NUCLEOTIDE SEQUENCE</scope>
    <source>
        <strain evidence="3">CBS 10118</strain>
    </source>
</reference>
<feature type="region of interest" description="Disordered" evidence="1">
    <location>
        <begin position="1"/>
        <end position="43"/>
    </location>
</feature>
<dbReference type="RefSeq" id="XP_019050016.1">
    <property type="nucleotide sequence ID" value="XM_019187138.1"/>
</dbReference>
<dbReference type="GeneID" id="30204836"/>
<gene>
    <name evidence="2" type="ORF">I302_00437</name>
    <name evidence="3" type="ORF">I302_101758</name>
</gene>
<proteinExistence type="predicted"/>
<evidence type="ECO:0000313" key="3">
    <source>
        <dbReference type="EMBL" id="WVW79788.1"/>
    </source>
</evidence>
<keyword evidence="4" id="KW-1185">Reference proteome</keyword>
<sequence>MTCTCPHAETLTSPSTPSTIPTSDAPISAGLTEGKDSTQPEGSGVLYGEVLNIDWTVNKDYSTIPTYGSGKLKVLATCRISQENGADHMTLEMRRTWENPEDPPSYESYATGEILMMVLANGLDNMMDTGSWRVEGH</sequence>
<evidence type="ECO:0000313" key="4">
    <source>
        <dbReference type="Proteomes" id="UP000092730"/>
    </source>
</evidence>
<reference evidence="2" key="3">
    <citation type="submission" date="2014-01" db="EMBL/GenBank/DDBJ databases">
        <title>Evolution of pathogenesis and genome organization in the Tremellales.</title>
        <authorList>
            <person name="Cuomo C."/>
            <person name="Litvintseva A."/>
            <person name="Heitman J."/>
            <person name="Chen Y."/>
            <person name="Sun S."/>
            <person name="Springer D."/>
            <person name="Dromer F."/>
            <person name="Young S."/>
            <person name="Zeng Q."/>
            <person name="Chapman S."/>
            <person name="Gujja S."/>
            <person name="Saif S."/>
            <person name="Birren B."/>
        </authorList>
    </citation>
    <scope>NUCLEOTIDE SEQUENCE</scope>
    <source>
        <strain evidence="2">CBS 10118</strain>
    </source>
</reference>
<dbReference type="KEGG" id="kbi:30204836"/>
<dbReference type="AlphaFoldDB" id="A0A1B9GD55"/>
<dbReference type="VEuPathDB" id="FungiDB:I302_00437"/>
<feature type="compositionally biased region" description="Low complexity" evidence="1">
    <location>
        <begin position="10"/>
        <end position="28"/>
    </location>
</feature>
<dbReference type="Proteomes" id="UP000092730">
    <property type="component" value="Chromosome 1"/>
</dbReference>
<evidence type="ECO:0000256" key="1">
    <source>
        <dbReference type="SAM" id="MobiDB-lite"/>
    </source>
</evidence>
<reference evidence="3" key="4">
    <citation type="submission" date="2024-02" db="EMBL/GenBank/DDBJ databases">
        <title>Comparative genomics of Cryptococcus and Kwoniella reveals pathogenesis evolution and contrasting modes of karyotype evolution via chromosome fusion or intercentromeric recombination.</title>
        <authorList>
            <person name="Coelho M.A."/>
            <person name="David-Palma M."/>
            <person name="Shea T."/>
            <person name="Bowers K."/>
            <person name="McGinley-Smith S."/>
            <person name="Mohammad A.W."/>
            <person name="Gnirke A."/>
            <person name="Yurkov A.M."/>
            <person name="Nowrousian M."/>
            <person name="Sun S."/>
            <person name="Cuomo C.A."/>
            <person name="Heitman J."/>
        </authorList>
    </citation>
    <scope>NUCLEOTIDE SEQUENCE</scope>
    <source>
        <strain evidence="3">CBS 10118</strain>
    </source>
</reference>
<dbReference type="EMBL" id="CP144541">
    <property type="protein sequence ID" value="WVW79788.1"/>
    <property type="molecule type" value="Genomic_DNA"/>
</dbReference>
<protein>
    <submittedName>
        <fullName evidence="2">Uncharacterized protein</fullName>
    </submittedName>
</protein>